<feature type="domain" description="Response regulatory" evidence="8">
    <location>
        <begin position="1161"/>
        <end position="1269"/>
    </location>
</feature>
<feature type="domain" description="PAC" evidence="10">
    <location>
        <begin position="409"/>
        <end position="462"/>
    </location>
</feature>
<dbReference type="PROSITE" id="PS50109">
    <property type="entry name" value="HIS_KIN"/>
    <property type="match status" value="1"/>
</dbReference>
<dbReference type="NCBIfam" id="TIGR00229">
    <property type="entry name" value="sensory_box"/>
    <property type="match status" value="3"/>
</dbReference>
<dbReference type="InterPro" id="IPR000014">
    <property type="entry name" value="PAS"/>
</dbReference>
<feature type="modified residue" description="4-aspartylphosphate" evidence="6">
    <location>
        <position position="1211"/>
    </location>
</feature>
<name>A0A7W9AG89_9SPHN</name>
<evidence type="ECO:0000256" key="3">
    <source>
        <dbReference type="ARBA" id="ARBA00022553"/>
    </source>
</evidence>
<dbReference type="InterPro" id="IPR011006">
    <property type="entry name" value="CheY-like_superfamily"/>
</dbReference>
<dbReference type="EMBL" id="JACIJC010000001">
    <property type="protein sequence ID" value="MBB5684901.1"/>
    <property type="molecule type" value="Genomic_DNA"/>
</dbReference>
<keyword evidence="3 6" id="KW-0597">Phosphoprotein</keyword>
<evidence type="ECO:0000313" key="12">
    <source>
        <dbReference type="Proteomes" id="UP000549617"/>
    </source>
</evidence>
<dbReference type="Pfam" id="PF01590">
    <property type="entry name" value="GAF"/>
    <property type="match status" value="2"/>
</dbReference>
<dbReference type="SUPFAM" id="SSF55874">
    <property type="entry name" value="ATPase domain of HSP90 chaperone/DNA topoisomerase II/histidine kinase"/>
    <property type="match status" value="1"/>
</dbReference>
<dbReference type="InterPro" id="IPR003661">
    <property type="entry name" value="HisK_dim/P_dom"/>
</dbReference>
<dbReference type="PANTHER" id="PTHR43304:SF1">
    <property type="entry name" value="PAC DOMAIN-CONTAINING PROTEIN"/>
    <property type="match status" value="1"/>
</dbReference>
<dbReference type="InterPro" id="IPR001789">
    <property type="entry name" value="Sig_transdc_resp-reg_receiver"/>
</dbReference>
<keyword evidence="5" id="KW-0418">Kinase</keyword>
<feature type="domain" description="PAC" evidence="10">
    <location>
        <begin position="280"/>
        <end position="332"/>
    </location>
</feature>
<dbReference type="PROSITE" id="PS50110">
    <property type="entry name" value="RESPONSE_REGULATORY"/>
    <property type="match status" value="1"/>
</dbReference>
<dbReference type="Gene3D" id="3.30.450.40">
    <property type="match status" value="2"/>
</dbReference>
<evidence type="ECO:0000259" key="10">
    <source>
        <dbReference type="PROSITE" id="PS50113"/>
    </source>
</evidence>
<accession>A0A7W9AG89</accession>
<dbReference type="SMART" id="SM00448">
    <property type="entry name" value="REC"/>
    <property type="match status" value="1"/>
</dbReference>
<dbReference type="Pfam" id="PF13188">
    <property type="entry name" value="PAS_8"/>
    <property type="match status" value="1"/>
</dbReference>
<evidence type="ECO:0000259" key="8">
    <source>
        <dbReference type="PROSITE" id="PS50110"/>
    </source>
</evidence>
<dbReference type="SMART" id="SM00387">
    <property type="entry name" value="HATPase_c"/>
    <property type="match status" value="1"/>
</dbReference>
<dbReference type="PROSITE" id="PS50112">
    <property type="entry name" value="PAS"/>
    <property type="match status" value="2"/>
</dbReference>
<organism evidence="11 12">
    <name type="scientific">Sphingobium boeckii</name>
    <dbReference type="NCBI Taxonomy" id="1082345"/>
    <lineage>
        <taxon>Bacteria</taxon>
        <taxon>Pseudomonadati</taxon>
        <taxon>Pseudomonadota</taxon>
        <taxon>Alphaproteobacteria</taxon>
        <taxon>Sphingomonadales</taxon>
        <taxon>Sphingomonadaceae</taxon>
        <taxon>Sphingobium</taxon>
    </lineage>
</organism>
<evidence type="ECO:0000313" key="11">
    <source>
        <dbReference type="EMBL" id="MBB5684901.1"/>
    </source>
</evidence>
<gene>
    <name evidence="11" type="ORF">FHS49_000892</name>
</gene>
<dbReference type="Gene3D" id="1.10.287.130">
    <property type="match status" value="1"/>
</dbReference>
<dbReference type="PROSITE" id="PS50113">
    <property type="entry name" value="PAC"/>
    <property type="match status" value="3"/>
</dbReference>
<feature type="domain" description="PAS" evidence="9">
    <location>
        <begin position="333"/>
        <end position="404"/>
    </location>
</feature>
<evidence type="ECO:0000256" key="4">
    <source>
        <dbReference type="ARBA" id="ARBA00022679"/>
    </source>
</evidence>
<dbReference type="Gene3D" id="3.30.565.10">
    <property type="entry name" value="Histidine kinase-like ATPase, C-terminal domain"/>
    <property type="match status" value="1"/>
</dbReference>
<dbReference type="Gene3D" id="3.40.50.2300">
    <property type="match status" value="1"/>
</dbReference>
<dbReference type="SUPFAM" id="SSF55785">
    <property type="entry name" value="PYP-like sensor domain (PAS domain)"/>
    <property type="match status" value="4"/>
</dbReference>
<dbReference type="AlphaFoldDB" id="A0A7W9AG89"/>
<feature type="domain" description="PAC" evidence="10">
    <location>
        <begin position="845"/>
        <end position="901"/>
    </location>
</feature>
<dbReference type="Pfam" id="PF00512">
    <property type="entry name" value="HisKA"/>
    <property type="match status" value="1"/>
</dbReference>
<dbReference type="CDD" id="cd00082">
    <property type="entry name" value="HisKA"/>
    <property type="match status" value="1"/>
</dbReference>
<dbReference type="InterPro" id="IPR005467">
    <property type="entry name" value="His_kinase_dom"/>
</dbReference>
<sequence length="1269" mass="139629">MSSDDQDLYKPITPALDQSWEADRVEALKAYRILDTPTEPEFDDIVRLAAETFSAPIAVINLVARDRQWFKAEVGIGARELPLDVSICAHAIFQNDFMVVPDTLDDPRFLANPLVTAEGGLRFYAGALLRSAVGLPIGTVCVLDRAPRPDGITPHQRLVLEVLARQVMTQLELRRALAEQERKANDLAEFTKQRALDQTALVEIEERYRLAGRAANDAVWDWDFATNQVIWNEALEACFGYAPADVEPTGDWWIGHIHPDDRDRVDTSIHAAIDGNAGSWSDEYRFRRANDSYAIILDRGNIIRDADGRATRMIGAMLDVSEREKNRAALEMNEERMRLATQAADVGFWDVDVVQNILIWPPIVKGMFGISPDVPVSLRDFYEGLHPADRDTTAAAFDAACDPEKRALYDIEYRTVGKEDGLVRWVSAKGRGVFDGDGRCLRVIGTAIDVTKRRLASQELRDSESRLRFLRELDDALQAATDATMAMTCAAELLALRLEASRCAYADVDDDSDRFIIRDDYVAPGVSTSAGVYSLDLFGSRAVADMHGGKTLVVSNVGVELAPTDGADMFRAIGVEAIICCPLVKEGRLVAMMAVHQDRPRDWHEEEIGLVEAVVERCWAHVQRIGAEARLRESEERYRTLFEAVDVGFTIAEIKFDGTERPVDYRLLEMNPAFERQTGMGSLVGRWVREALPGLEEHWFEKYGNVAATGEQIRFEDFAAPMGRWFDVHAFRTGAPGANLVAILFNDITQRKHSEEALRDLNDTLEAQVAARTAELRLSRDIIEATTSPICAFDTDYRLIAFNKAHNDEFRRVNGFDTKVGDIFPDMFITGQRDTMRSLMKRALSGERFTIVEKFGRAEFGQPCWEIHYTPLRDASGEIIGAFHLATDISDRLHAEEELALAQEALRQSQKMEAMGSLTGGVAHDFNNLLTPIIGSLDMLQRKSVGTEREQRLIGGALQSAERAKTLVQRLLAFARRQPLQSQAVDVGALVSGMTDLVASTSGPLTRVTVDVADDLPAAMADQNQLEMALLNLSVNARDAMPEGGRLSIAAQAVDVEPGHASGLNPGRYVRLSVADTGVGMDTDTLRRAIEPFYSTKGVGKGTGLGLSMVHGLAGQLGGTLTIDSRPGVGTDVQLWLPTTDKTVSASERTADAIVTIGAGRALVVDDEELVRASTADMIADLGFDVVEANSAERALQLIQDGLVPDVLVTDHLMPGKSGTELAREVLMLLPETRVLIVSGYAEAEGVAPDLPRLVKPFRQADLAANIMD</sequence>
<evidence type="ECO:0000259" key="9">
    <source>
        <dbReference type="PROSITE" id="PS50112"/>
    </source>
</evidence>
<evidence type="ECO:0000256" key="5">
    <source>
        <dbReference type="ARBA" id="ARBA00022777"/>
    </source>
</evidence>
<dbReference type="RefSeq" id="WP_184015621.1">
    <property type="nucleotide sequence ID" value="NZ_JACIJC010000001.1"/>
</dbReference>
<dbReference type="InterPro" id="IPR035965">
    <property type="entry name" value="PAS-like_dom_sf"/>
</dbReference>
<dbReference type="SUPFAM" id="SSF47384">
    <property type="entry name" value="Homodimeric domain of signal transducing histidine kinase"/>
    <property type="match status" value="1"/>
</dbReference>
<dbReference type="InterPro" id="IPR013656">
    <property type="entry name" value="PAS_4"/>
</dbReference>
<dbReference type="InterPro" id="IPR004358">
    <property type="entry name" value="Sig_transdc_His_kin-like_C"/>
</dbReference>
<dbReference type="Gene3D" id="3.30.450.20">
    <property type="entry name" value="PAS domain"/>
    <property type="match status" value="4"/>
</dbReference>
<reference evidence="11 12" key="1">
    <citation type="submission" date="2020-08" db="EMBL/GenBank/DDBJ databases">
        <title>Genomic Encyclopedia of Type Strains, Phase IV (KMG-IV): sequencing the most valuable type-strain genomes for metagenomic binning, comparative biology and taxonomic classification.</title>
        <authorList>
            <person name="Goeker M."/>
        </authorList>
    </citation>
    <scope>NUCLEOTIDE SEQUENCE [LARGE SCALE GENOMIC DNA]</scope>
    <source>
        <strain evidence="11 12">DSM 25079</strain>
    </source>
</reference>
<dbReference type="PANTHER" id="PTHR43304">
    <property type="entry name" value="PHYTOCHROME-LIKE PROTEIN CPH1"/>
    <property type="match status" value="1"/>
</dbReference>
<dbReference type="SMART" id="SM00065">
    <property type="entry name" value="GAF"/>
    <property type="match status" value="2"/>
</dbReference>
<feature type="domain" description="PAS" evidence="9">
    <location>
        <begin position="204"/>
        <end position="276"/>
    </location>
</feature>
<dbReference type="SMART" id="SM00388">
    <property type="entry name" value="HisKA"/>
    <property type="match status" value="1"/>
</dbReference>
<keyword evidence="12" id="KW-1185">Reference proteome</keyword>
<dbReference type="Gene3D" id="2.10.70.100">
    <property type="match status" value="2"/>
</dbReference>
<proteinExistence type="predicted"/>
<evidence type="ECO:0000259" key="7">
    <source>
        <dbReference type="PROSITE" id="PS50109"/>
    </source>
</evidence>
<dbReference type="SMART" id="SM00091">
    <property type="entry name" value="PAS"/>
    <property type="match status" value="2"/>
</dbReference>
<dbReference type="Pfam" id="PF02518">
    <property type="entry name" value="HATPase_c"/>
    <property type="match status" value="1"/>
</dbReference>
<dbReference type="InterPro" id="IPR013655">
    <property type="entry name" value="PAS_fold_3"/>
</dbReference>
<dbReference type="SUPFAM" id="SSF52172">
    <property type="entry name" value="CheY-like"/>
    <property type="match status" value="1"/>
</dbReference>
<dbReference type="InterPro" id="IPR000700">
    <property type="entry name" value="PAS-assoc_C"/>
</dbReference>
<comment type="caution">
    <text evidence="11">The sequence shown here is derived from an EMBL/GenBank/DDBJ whole genome shotgun (WGS) entry which is preliminary data.</text>
</comment>
<dbReference type="SUPFAM" id="SSF55781">
    <property type="entry name" value="GAF domain-like"/>
    <property type="match status" value="2"/>
</dbReference>
<dbReference type="EC" id="2.7.13.3" evidence="2"/>
<dbReference type="InterPro" id="IPR036097">
    <property type="entry name" value="HisK_dim/P_sf"/>
</dbReference>
<dbReference type="InterPro" id="IPR003594">
    <property type="entry name" value="HATPase_dom"/>
</dbReference>
<dbReference type="Pfam" id="PF00072">
    <property type="entry name" value="Response_reg"/>
    <property type="match status" value="1"/>
</dbReference>
<dbReference type="InterPro" id="IPR036890">
    <property type="entry name" value="HATPase_C_sf"/>
</dbReference>
<evidence type="ECO:0000256" key="2">
    <source>
        <dbReference type="ARBA" id="ARBA00012438"/>
    </source>
</evidence>
<dbReference type="SMART" id="SM00086">
    <property type="entry name" value="PAC"/>
    <property type="match status" value="3"/>
</dbReference>
<dbReference type="Pfam" id="PF08447">
    <property type="entry name" value="PAS_3"/>
    <property type="match status" value="2"/>
</dbReference>
<keyword evidence="4" id="KW-0808">Transferase</keyword>
<dbReference type="InterPro" id="IPR003018">
    <property type="entry name" value="GAF"/>
</dbReference>
<dbReference type="Pfam" id="PF08448">
    <property type="entry name" value="PAS_4"/>
    <property type="match status" value="1"/>
</dbReference>
<evidence type="ECO:0000256" key="6">
    <source>
        <dbReference type="PROSITE-ProRule" id="PRU00169"/>
    </source>
</evidence>
<dbReference type="InterPro" id="IPR052162">
    <property type="entry name" value="Sensor_kinase/Photoreceptor"/>
</dbReference>
<comment type="catalytic activity">
    <reaction evidence="1">
        <text>ATP + protein L-histidine = ADP + protein N-phospho-L-histidine.</text>
        <dbReference type="EC" id="2.7.13.3"/>
    </reaction>
</comment>
<protein>
    <recommendedName>
        <fullName evidence="2">histidine kinase</fullName>
        <ecNumber evidence="2">2.7.13.3</ecNumber>
    </recommendedName>
</protein>
<evidence type="ECO:0000256" key="1">
    <source>
        <dbReference type="ARBA" id="ARBA00000085"/>
    </source>
</evidence>
<dbReference type="CDD" id="cd00130">
    <property type="entry name" value="PAS"/>
    <property type="match status" value="2"/>
</dbReference>
<dbReference type="PRINTS" id="PR00344">
    <property type="entry name" value="BCTRLSENSOR"/>
</dbReference>
<dbReference type="GO" id="GO:0000155">
    <property type="term" value="F:phosphorelay sensor kinase activity"/>
    <property type="evidence" value="ECO:0007669"/>
    <property type="project" value="InterPro"/>
</dbReference>
<feature type="domain" description="Histidine kinase" evidence="7">
    <location>
        <begin position="921"/>
        <end position="1141"/>
    </location>
</feature>
<dbReference type="InterPro" id="IPR029016">
    <property type="entry name" value="GAF-like_dom_sf"/>
</dbReference>
<dbReference type="InterPro" id="IPR001610">
    <property type="entry name" value="PAC"/>
</dbReference>
<dbReference type="Proteomes" id="UP000549617">
    <property type="component" value="Unassembled WGS sequence"/>
</dbReference>